<dbReference type="Gene3D" id="2.60.120.330">
    <property type="entry name" value="B-lactam Antibiotic, Isopenicillin N Synthase, Chain"/>
    <property type="match status" value="2"/>
</dbReference>
<evidence type="ECO:0000259" key="3">
    <source>
        <dbReference type="Pfam" id="PF03171"/>
    </source>
</evidence>
<sequence>MGSESQFQIPVIELPIESEDLRRGTDKWQSLCRRLREACENYGCFEVVYDKISSLIRQLFNLPLETKRKNINPKPYHGYYEPGSEFLPFYESFGLEDASNCNSVKSFAQLMWTHGHDHCCQTINTLMKQLEGLSHVIGYTTVGLPHTDKFYGALLCEDRISGLEIETKDGQWVKLFPSPGSFVFIVGDLLTTWSNGRMHAAKHRVMMSGDKDRYSLGAFAVPVEGTIIRAPREMVDEEHPQVFKDFDLMDFLNYADSEESMAIDSSKKLFIFAAQPKRVV</sequence>
<dbReference type="eggNOG" id="KOG0143">
    <property type="taxonomic scope" value="Eukaryota"/>
</dbReference>
<dbReference type="GO" id="GO:0016706">
    <property type="term" value="F:2-oxoglutarate-dependent dioxygenase activity"/>
    <property type="evidence" value="ECO:0000318"/>
    <property type="project" value="GO_Central"/>
</dbReference>
<reference evidence="5 6" key="1">
    <citation type="journal article" date="2013" name="Genome Biol.">
        <title>The genome sequence of the most widely cultivated cacao type and its use to identify candidate genes regulating pod color.</title>
        <authorList>
            <person name="Motamayor J.C."/>
            <person name="Mockaitis K."/>
            <person name="Schmutz J."/>
            <person name="Haiminen N."/>
            <person name="Iii D.L."/>
            <person name="Cornejo O."/>
            <person name="Findley S.D."/>
            <person name="Zheng P."/>
            <person name="Utro F."/>
            <person name="Royaert S."/>
            <person name="Saski C."/>
            <person name="Jenkins J."/>
            <person name="Podicheti R."/>
            <person name="Zhao M."/>
            <person name="Scheffler B.E."/>
            <person name="Stack J.C."/>
            <person name="Feltus F.A."/>
            <person name="Mustiga G.M."/>
            <person name="Amores F."/>
            <person name="Phillips W."/>
            <person name="Marelli J.P."/>
            <person name="May G.D."/>
            <person name="Shapiro H."/>
            <person name="Ma J."/>
            <person name="Bustamante C.D."/>
            <person name="Schnell R.J."/>
            <person name="Main D."/>
            <person name="Gilbert D."/>
            <person name="Parida L."/>
            <person name="Kuhn D.N."/>
        </authorList>
    </citation>
    <scope>NUCLEOTIDE SEQUENCE [LARGE SCALE GENOMIC DNA]</scope>
    <source>
        <strain evidence="6">cv. Matina 1-6</strain>
    </source>
</reference>
<dbReference type="Gramene" id="EOY31395">
    <property type="protein sequence ID" value="EOY31395"/>
    <property type="gene ID" value="TCM_038330"/>
</dbReference>
<dbReference type="InterPro" id="IPR044861">
    <property type="entry name" value="IPNS-like_FE2OG_OXY"/>
</dbReference>
<dbReference type="InterPro" id="IPR027443">
    <property type="entry name" value="IPNS-like_sf"/>
</dbReference>
<dbReference type="STRING" id="3641.A0A061GNE8"/>
<dbReference type="EMBL" id="CM001887">
    <property type="protein sequence ID" value="EOY31395.1"/>
    <property type="molecule type" value="Genomic_DNA"/>
</dbReference>
<dbReference type="InParanoid" id="A0A061GNE8"/>
<evidence type="ECO:0000256" key="2">
    <source>
        <dbReference type="ARBA" id="ARBA00023004"/>
    </source>
</evidence>
<evidence type="ECO:0000259" key="4">
    <source>
        <dbReference type="Pfam" id="PF14226"/>
    </source>
</evidence>
<dbReference type="Pfam" id="PF14226">
    <property type="entry name" value="DIOX_N"/>
    <property type="match status" value="1"/>
</dbReference>
<dbReference type="HOGENOM" id="CLU_010119_3_1_1"/>
<dbReference type="Proteomes" id="UP000026915">
    <property type="component" value="Chromosome 9"/>
</dbReference>
<dbReference type="Pfam" id="PF03171">
    <property type="entry name" value="2OG-FeII_Oxy"/>
    <property type="match status" value="1"/>
</dbReference>
<dbReference type="AlphaFoldDB" id="A0A061GNE8"/>
<dbReference type="SUPFAM" id="SSF51197">
    <property type="entry name" value="Clavaminate synthase-like"/>
    <property type="match status" value="1"/>
</dbReference>
<evidence type="ECO:0000313" key="5">
    <source>
        <dbReference type="EMBL" id="EOY31395.1"/>
    </source>
</evidence>
<name>A0A061GNE8_THECC</name>
<dbReference type="InterPro" id="IPR026992">
    <property type="entry name" value="DIOX_N"/>
</dbReference>
<feature type="domain" description="Non-haem dioxygenase N-terminal" evidence="4">
    <location>
        <begin position="9"/>
        <end position="85"/>
    </location>
</feature>
<dbReference type="OMA" id="NGRMHAA"/>
<proteinExistence type="predicted"/>
<feature type="domain" description="Isopenicillin N synthase-like Fe(2+) 2OG dioxygenase" evidence="3">
    <location>
        <begin position="144"/>
        <end position="219"/>
    </location>
</feature>
<keyword evidence="6" id="KW-1185">Reference proteome</keyword>
<dbReference type="InterPro" id="IPR050231">
    <property type="entry name" value="Iron_ascorbate_oxido_reductase"/>
</dbReference>
<dbReference type="PANTHER" id="PTHR47990">
    <property type="entry name" value="2-OXOGLUTARATE (2OG) AND FE(II)-DEPENDENT OXYGENASE SUPERFAMILY PROTEIN-RELATED"/>
    <property type="match status" value="1"/>
</dbReference>
<keyword evidence="2" id="KW-0408">Iron</keyword>
<keyword evidence="1" id="KW-0479">Metal-binding</keyword>
<accession>A0A061GNE8</accession>
<dbReference type="GO" id="GO:0046872">
    <property type="term" value="F:metal ion binding"/>
    <property type="evidence" value="ECO:0007669"/>
    <property type="project" value="UniProtKB-KW"/>
</dbReference>
<organism evidence="5 6">
    <name type="scientific">Theobroma cacao</name>
    <name type="common">Cacao</name>
    <name type="synonym">Cocoa</name>
    <dbReference type="NCBI Taxonomy" id="3641"/>
    <lineage>
        <taxon>Eukaryota</taxon>
        <taxon>Viridiplantae</taxon>
        <taxon>Streptophyta</taxon>
        <taxon>Embryophyta</taxon>
        <taxon>Tracheophyta</taxon>
        <taxon>Spermatophyta</taxon>
        <taxon>Magnoliopsida</taxon>
        <taxon>eudicotyledons</taxon>
        <taxon>Gunneridae</taxon>
        <taxon>Pentapetalae</taxon>
        <taxon>rosids</taxon>
        <taxon>malvids</taxon>
        <taxon>Malvales</taxon>
        <taxon>Malvaceae</taxon>
        <taxon>Byttnerioideae</taxon>
        <taxon>Theobroma</taxon>
    </lineage>
</organism>
<evidence type="ECO:0000313" key="6">
    <source>
        <dbReference type="Proteomes" id="UP000026915"/>
    </source>
</evidence>
<protein>
    <submittedName>
        <fullName evidence="5">Gibberellin 3-beta-dioxygenase, putative</fullName>
    </submittedName>
</protein>
<gene>
    <name evidence="5" type="ORF">TCM_038330</name>
</gene>
<evidence type="ECO:0000256" key="1">
    <source>
        <dbReference type="ARBA" id="ARBA00022723"/>
    </source>
</evidence>